<evidence type="ECO:0000256" key="4">
    <source>
        <dbReference type="ARBA" id="ARBA00022989"/>
    </source>
</evidence>
<dbReference type="PROSITE" id="PS50267">
    <property type="entry name" value="NA_NEUROTRAN_SYMP_3"/>
    <property type="match status" value="1"/>
</dbReference>
<keyword evidence="3 6" id="KW-0812">Transmembrane</keyword>
<evidence type="ECO:0000256" key="5">
    <source>
        <dbReference type="ARBA" id="ARBA00023136"/>
    </source>
</evidence>
<feature type="transmembrane region" description="Helical" evidence="6">
    <location>
        <begin position="123"/>
        <end position="147"/>
    </location>
</feature>
<evidence type="ECO:0000256" key="1">
    <source>
        <dbReference type="ARBA" id="ARBA00004141"/>
    </source>
</evidence>
<sequence>MGVAAGFIILSYYSVIAGWTIKYFISSFTGLISNNLDATNYFNEFVANGPQVVLFQAIFMAITIYVVYLGVEKGIETWSKLLMPTLVIIILLLIIRAISLPGASAGINFYLNPDFSEISGKTVLAALGQAFFSLSLGMGAMITYGSYIPKNISLPKSAFTVTLLDMLIAFLAGFVIFPIVFTFGIEPSAGPGLIFVSLPSVFGLMPIGQIWSALFFLLLFIAALTSAIGLLEVVVAYLIDEKKWSRKKASSVFGLAIFVLGIPSALSNGAFNLNLFGMNFLDAMDFLASNILLPIGGIFITLFVGWTIKKVALREINLEGQFRLEKIWIGICRIIAPIFILLIFLAGIGLF</sequence>
<dbReference type="PATRIC" id="fig|1706437.3.peg.1269"/>
<dbReference type="PATRIC" id="fig|1706438.3.peg.1290"/>
<name>A0A150IJY5_9EURY</name>
<dbReference type="EMBL" id="LNGF01000027">
    <property type="protein sequence ID" value="KYC47286.1"/>
    <property type="molecule type" value="Genomic_DNA"/>
</dbReference>
<feature type="transmembrane region" description="Helical" evidence="6">
    <location>
        <begin position="251"/>
        <end position="271"/>
    </location>
</feature>
<accession>A0A150IQJ9</accession>
<feature type="transmembrane region" description="Helical" evidence="6">
    <location>
        <begin position="210"/>
        <end position="239"/>
    </location>
</feature>
<evidence type="ECO:0000313" key="8">
    <source>
        <dbReference type="EMBL" id="KYC47286.1"/>
    </source>
</evidence>
<comment type="subcellular location">
    <subcellularLocation>
        <location evidence="1">Membrane</location>
        <topology evidence="1">Multi-pass membrane protein</topology>
    </subcellularLocation>
</comment>
<dbReference type="EMBL" id="LNGE01000022">
    <property type="protein sequence ID" value="KYC45333.1"/>
    <property type="molecule type" value="Genomic_DNA"/>
</dbReference>
<feature type="transmembrane region" description="Helical" evidence="6">
    <location>
        <begin position="291"/>
        <end position="308"/>
    </location>
</feature>
<dbReference type="CDD" id="cd10336">
    <property type="entry name" value="SLC6sbd_Tyt1-Like"/>
    <property type="match status" value="1"/>
</dbReference>
<evidence type="ECO:0000256" key="2">
    <source>
        <dbReference type="ARBA" id="ARBA00022448"/>
    </source>
</evidence>
<dbReference type="SUPFAM" id="SSF161070">
    <property type="entry name" value="SNF-like"/>
    <property type="match status" value="1"/>
</dbReference>
<dbReference type="PANTHER" id="PTHR42948:SF1">
    <property type="entry name" value="TRANSPORTER"/>
    <property type="match status" value="1"/>
</dbReference>
<gene>
    <name evidence="7" type="ORF">APG10_00975</name>
    <name evidence="8" type="ORF">APG11_01260</name>
    <name evidence="9" type="ORF">APG12_01279</name>
</gene>
<dbReference type="Proteomes" id="UP000092401">
    <property type="component" value="Unassembled WGS sequence"/>
</dbReference>
<dbReference type="Proteomes" id="UP000092403">
    <property type="component" value="Unassembled WGS sequence"/>
</dbReference>
<dbReference type="GO" id="GO:0016020">
    <property type="term" value="C:membrane"/>
    <property type="evidence" value="ECO:0007669"/>
    <property type="project" value="UniProtKB-SubCell"/>
</dbReference>
<dbReference type="EMBL" id="LNJC01000027">
    <property type="protein sequence ID" value="KYC49757.1"/>
    <property type="molecule type" value="Genomic_DNA"/>
</dbReference>
<comment type="caution">
    <text evidence="7">The sequence shown here is derived from an EMBL/GenBank/DDBJ whole genome shotgun (WGS) entry which is preliminary data.</text>
</comment>
<evidence type="ECO:0000256" key="6">
    <source>
        <dbReference type="SAM" id="Phobius"/>
    </source>
</evidence>
<dbReference type="InterPro" id="IPR047218">
    <property type="entry name" value="YocR/YhdH-like"/>
</dbReference>
<keyword evidence="2" id="KW-0813">Transport</keyword>
<dbReference type="PATRIC" id="fig|1706436.3.peg.988"/>
<accession>A0A150IJY5</accession>
<dbReference type="InterPro" id="IPR037272">
    <property type="entry name" value="SNS_sf"/>
</dbReference>
<evidence type="ECO:0000313" key="7">
    <source>
        <dbReference type="EMBL" id="KYC45333.1"/>
    </source>
</evidence>
<dbReference type="NCBIfam" id="NF037979">
    <property type="entry name" value="Na_transp"/>
    <property type="match status" value="1"/>
</dbReference>
<reference evidence="10 11" key="1">
    <citation type="journal article" date="2016" name="ISME J.">
        <title>Chasing the elusive Euryarchaeota class WSA2: genomes reveal a uniquely fastidious methyl-reducing methanogen.</title>
        <authorList>
            <person name="Nobu M.K."/>
            <person name="Narihiro T."/>
            <person name="Kuroda K."/>
            <person name="Mei R."/>
            <person name="Liu W.T."/>
        </authorList>
    </citation>
    <scope>NUCLEOTIDE SEQUENCE [LARGE SCALE GENOMIC DNA]</scope>
    <source>
        <strain evidence="7">B03fssc0709_Meth_Bin005</strain>
        <strain evidence="8">B15fssc0709_Meth_Bin003</strain>
        <strain evidence="9">BMIXfssc0709_Meth_Bin006</strain>
    </source>
</reference>
<feature type="transmembrane region" description="Helical" evidence="6">
    <location>
        <begin position="12"/>
        <end position="32"/>
    </location>
</feature>
<proteinExistence type="predicted"/>
<feature type="transmembrane region" description="Helical" evidence="6">
    <location>
        <begin position="159"/>
        <end position="185"/>
    </location>
</feature>
<dbReference type="AlphaFoldDB" id="A0A150IJY5"/>
<evidence type="ECO:0000313" key="10">
    <source>
        <dbReference type="Proteomes" id="UP000091929"/>
    </source>
</evidence>
<accession>A0A150IXM8</accession>
<keyword evidence="4 6" id="KW-1133">Transmembrane helix</keyword>
<protein>
    <submittedName>
        <fullName evidence="7">Sodium:neurotransmitter symporter family protein</fullName>
    </submittedName>
</protein>
<dbReference type="Pfam" id="PF00209">
    <property type="entry name" value="SNF"/>
    <property type="match status" value="1"/>
</dbReference>
<evidence type="ECO:0000313" key="9">
    <source>
        <dbReference type="EMBL" id="KYC49757.1"/>
    </source>
</evidence>
<dbReference type="InterPro" id="IPR000175">
    <property type="entry name" value="Na/ntran_symport"/>
</dbReference>
<feature type="transmembrane region" description="Helical" evidence="6">
    <location>
        <begin position="83"/>
        <end position="111"/>
    </location>
</feature>
<keyword evidence="5 6" id="KW-0472">Membrane</keyword>
<feature type="transmembrane region" description="Helical" evidence="6">
    <location>
        <begin position="328"/>
        <end position="350"/>
    </location>
</feature>
<feature type="transmembrane region" description="Helical" evidence="6">
    <location>
        <begin position="52"/>
        <end position="71"/>
    </location>
</feature>
<dbReference type="PANTHER" id="PTHR42948">
    <property type="entry name" value="TRANSPORTER"/>
    <property type="match status" value="1"/>
</dbReference>
<evidence type="ECO:0000313" key="11">
    <source>
        <dbReference type="Proteomes" id="UP000092401"/>
    </source>
</evidence>
<organism evidence="7 11">
    <name type="scientific">Candidatus Methanofastidiosum methylothiophilum</name>
    <dbReference type="NCBI Taxonomy" id="1705564"/>
    <lineage>
        <taxon>Archaea</taxon>
        <taxon>Methanobacteriati</taxon>
        <taxon>Methanobacteriota</taxon>
        <taxon>Stenosarchaea group</taxon>
        <taxon>Candidatus Methanofastidiosia</taxon>
        <taxon>Candidatus Methanofastidiosales</taxon>
        <taxon>Candidatus Methanofastidiosaceae</taxon>
        <taxon>Candidatus Methanofastidiosum</taxon>
    </lineage>
</organism>
<dbReference type="Proteomes" id="UP000091929">
    <property type="component" value="Unassembled WGS sequence"/>
</dbReference>
<evidence type="ECO:0000256" key="3">
    <source>
        <dbReference type="ARBA" id="ARBA00022692"/>
    </source>
</evidence>